<dbReference type="EMBL" id="KV784354">
    <property type="protein sequence ID" value="OEU21558.1"/>
    <property type="molecule type" value="Genomic_DNA"/>
</dbReference>
<dbReference type="InParanoid" id="A0A1E7FTR6"/>
<feature type="compositionally biased region" description="Basic and acidic residues" evidence="1">
    <location>
        <begin position="167"/>
        <end position="214"/>
    </location>
</feature>
<dbReference type="KEGG" id="fcy:FRACYDRAFT_235182"/>
<feature type="compositionally biased region" description="Polar residues" evidence="1">
    <location>
        <begin position="46"/>
        <end position="72"/>
    </location>
</feature>
<proteinExistence type="predicted"/>
<organism evidence="2 3">
    <name type="scientific">Fragilariopsis cylindrus CCMP1102</name>
    <dbReference type="NCBI Taxonomy" id="635003"/>
    <lineage>
        <taxon>Eukaryota</taxon>
        <taxon>Sar</taxon>
        <taxon>Stramenopiles</taxon>
        <taxon>Ochrophyta</taxon>
        <taxon>Bacillariophyta</taxon>
        <taxon>Bacillariophyceae</taxon>
        <taxon>Bacillariophycidae</taxon>
        <taxon>Bacillariales</taxon>
        <taxon>Bacillariaceae</taxon>
        <taxon>Fragilariopsis</taxon>
    </lineage>
</organism>
<feature type="compositionally biased region" description="Basic and acidic residues" evidence="1">
    <location>
        <begin position="31"/>
        <end position="44"/>
    </location>
</feature>
<evidence type="ECO:0000256" key="1">
    <source>
        <dbReference type="SAM" id="MobiDB-lite"/>
    </source>
</evidence>
<protein>
    <submittedName>
        <fullName evidence="2">Uncharacterized protein</fullName>
    </submittedName>
</protein>
<feature type="region of interest" description="Disordered" evidence="1">
    <location>
        <begin position="1"/>
        <end position="118"/>
    </location>
</feature>
<feature type="compositionally biased region" description="Basic and acidic residues" evidence="1">
    <location>
        <begin position="98"/>
        <end position="118"/>
    </location>
</feature>
<sequence length="911" mass="103428">MIIKPSPIHSGWSYETGDDQYDEGSLGSTTDTKEWKQSTEKPENGAKNTFVQIIGSNNKTVQHNEGNWTTIGRKTNRRKNRNNTDDTQRKNNNNKTTDTSKARKTRSETSAHEVKQVRFVDEHATDELKQILGIRSKEYKIIGQGQPTTTTTGNEETNKNNTASNMEEDKTSKVDKQSNDKESNKNNEDKDMEPNKKTGNDNNEKNDKNKEDKNNNNGKKKVTLIDETNMETYTFTIAWQPKKKAGKDGKTIVRMLLRAIQNKAPGTIFHPTNSSTSPVPRDILSINGDFPNSPAEFDDFFDQSRNKDNTNYSIYMKATMPHDEKTLKKKLSNYLYHEQLYMNSPFIDDSTLEQVGFIENGHSRLVWRPDIQEKIKNGIKEIIEVGDLSPQQRAQLKNLSNPVRIECFNGTFKAGSHQNPVTCEGVILKSAKSQAKLVMELLSMLPTTLLGEYYRVIPKSLNVLLGYEMYGDIVTDTVNFQNQLRPLTIMNCHHSIFEDKYDKLKTEKSTHVKVRQFITNIGAISIEKTGETATKGKYIIIIPMDKAEKAREAIGTMFQEFQRESGRSAALACLENYNNFPTVNDTVTISGHAQKLADQIRKKYGNRSKRTPSSHSVATPYSFHGDQFTQTSTPAKVPTSIIRNNRQNTLTQTPKKNREDKRQQMQSQYLHAAQSSYQPHTPQQGDNKTIGTEVSGLSPDDSAKTMMTNVSKLVVNLGDMVTTLAKESASTNDTLKQMMLQQSSTMNNFMALMARNEDSRNEERRQEERRYDGVQRVPHNIVQLSSTPASSTLTCSQNSLSQIQPIAKRSRTEIDDETTAASTSTILNAQQQGNNNKEMDDEVMGEDEQQEEIQEVHRLEDTNKIRPRVQQEQIVNNNMEIERQEATNNFVEGDFNQQFRKDSNESKRNVE</sequence>
<feature type="compositionally biased region" description="Basic and acidic residues" evidence="1">
    <location>
        <begin position="899"/>
        <end position="911"/>
    </location>
</feature>
<feature type="region of interest" description="Disordered" evidence="1">
    <location>
        <begin position="887"/>
        <end position="911"/>
    </location>
</feature>
<feature type="region of interest" description="Disordered" evidence="1">
    <location>
        <begin position="604"/>
        <end position="703"/>
    </location>
</feature>
<feature type="compositionally biased region" description="Polar residues" evidence="1">
    <location>
        <begin position="641"/>
        <end position="654"/>
    </location>
</feature>
<feature type="compositionally biased region" description="Polar residues" evidence="1">
    <location>
        <begin position="664"/>
        <end position="692"/>
    </location>
</feature>
<dbReference type="Proteomes" id="UP000095751">
    <property type="component" value="Unassembled WGS sequence"/>
</dbReference>
<feature type="compositionally biased region" description="Polar residues" evidence="1">
    <location>
        <begin position="887"/>
        <end position="898"/>
    </location>
</feature>
<keyword evidence="3" id="KW-1185">Reference proteome</keyword>
<accession>A0A1E7FTR6</accession>
<evidence type="ECO:0000313" key="2">
    <source>
        <dbReference type="EMBL" id="OEU21558.1"/>
    </source>
</evidence>
<gene>
    <name evidence="2" type="ORF">FRACYDRAFT_235182</name>
</gene>
<evidence type="ECO:0000313" key="3">
    <source>
        <dbReference type="Proteomes" id="UP000095751"/>
    </source>
</evidence>
<feature type="compositionally biased region" description="Low complexity" evidence="1">
    <location>
        <begin position="148"/>
        <end position="162"/>
    </location>
</feature>
<dbReference type="AlphaFoldDB" id="A0A1E7FTR6"/>
<feature type="region of interest" description="Disordered" evidence="1">
    <location>
        <begin position="143"/>
        <end position="223"/>
    </location>
</feature>
<name>A0A1E7FTR6_9STRA</name>
<reference evidence="2 3" key="1">
    <citation type="submission" date="2016-09" db="EMBL/GenBank/DDBJ databases">
        <title>Extensive genetic diversity and differential bi-allelic expression allows diatom success in the polar Southern Ocean.</title>
        <authorList>
            <consortium name="DOE Joint Genome Institute"/>
            <person name="Mock T."/>
            <person name="Otillar R.P."/>
            <person name="Strauss J."/>
            <person name="Dupont C."/>
            <person name="Frickenhaus S."/>
            <person name="Maumus F."/>
            <person name="Mcmullan M."/>
            <person name="Sanges R."/>
            <person name="Schmutz J."/>
            <person name="Toseland A."/>
            <person name="Valas R."/>
            <person name="Veluchamy A."/>
            <person name="Ward B.J."/>
            <person name="Allen A."/>
            <person name="Barry K."/>
            <person name="Falciatore A."/>
            <person name="Ferrante M."/>
            <person name="Fortunato A.E."/>
            <person name="Gloeckner G."/>
            <person name="Gruber A."/>
            <person name="Hipkin R."/>
            <person name="Janech M."/>
            <person name="Kroth P."/>
            <person name="Leese F."/>
            <person name="Lindquist E."/>
            <person name="Lyon B.R."/>
            <person name="Martin J."/>
            <person name="Mayer C."/>
            <person name="Parker M."/>
            <person name="Quesneville H."/>
            <person name="Raymond J."/>
            <person name="Uhlig C."/>
            <person name="Valentin K.U."/>
            <person name="Worden A.Z."/>
            <person name="Armbrust E.V."/>
            <person name="Bowler C."/>
            <person name="Green B."/>
            <person name="Moulton V."/>
            <person name="Van Oosterhout C."/>
            <person name="Grigoriev I."/>
        </authorList>
    </citation>
    <scope>NUCLEOTIDE SEQUENCE [LARGE SCALE GENOMIC DNA]</scope>
    <source>
        <strain evidence="2 3">CCMP1102</strain>
    </source>
</reference>